<feature type="domain" description="Sigma-54 factor interaction" evidence="6">
    <location>
        <begin position="555"/>
        <end position="817"/>
    </location>
</feature>
<dbReference type="InterPro" id="IPR029016">
    <property type="entry name" value="GAF-like_dom_sf"/>
</dbReference>
<dbReference type="Pfam" id="PF25601">
    <property type="entry name" value="AAA_lid_14"/>
    <property type="match status" value="1"/>
</dbReference>
<dbReference type="InterPro" id="IPR003018">
    <property type="entry name" value="GAF"/>
</dbReference>
<keyword evidence="3" id="KW-0805">Transcription regulation</keyword>
<dbReference type="NCBIfam" id="NF038230">
    <property type="entry name" value="Regu_Geo_Pelo"/>
    <property type="match status" value="1"/>
</dbReference>
<dbReference type="RefSeq" id="WP_085009967.1">
    <property type="nucleotide sequence ID" value="NZ_NAAD01000006.1"/>
</dbReference>
<dbReference type="InterPro" id="IPR002078">
    <property type="entry name" value="Sigma_54_int"/>
</dbReference>
<dbReference type="AlphaFoldDB" id="A0A1X0Y804"/>
<dbReference type="CDD" id="cd00009">
    <property type="entry name" value="AAA"/>
    <property type="match status" value="1"/>
</dbReference>
<dbReference type="InterPro" id="IPR027417">
    <property type="entry name" value="P-loop_NTPase"/>
</dbReference>
<name>A0A1X0Y804_9BACT</name>
<dbReference type="SUPFAM" id="SSF52540">
    <property type="entry name" value="P-loop containing nucleoside triphosphate hydrolases"/>
    <property type="match status" value="1"/>
</dbReference>
<evidence type="ECO:0000313" key="7">
    <source>
        <dbReference type="EMBL" id="ORJ61288.1"/>
    </source>
</evidence>
<organism evidence="7 8">
    <name type="scientific">Geothermobacter hydrogeniphilus</name>
    <dbReference type="NCBI Taxonomy" id="1969733"/>
    <lineage>
        <taxon>Bacteria</taxon>
        <taxon>Pseudomonadati</taxon>
        <taxon>Thermodesulfobacteriota</taxon>
        <taxon>Desulfuromonadia</taxon>
        <taxon>Desulfuromonadales</taxon>
        <taxon>Geothermobacteraceae</taxon>
        <taxon>Geothermobacter</taxon>
    </lineage>
</organism>
<dbReference type="InterPro" id="IPR058031">
    <property type="entry name" value="AAA_lid_NorR"/>
</dbReference>
<dbReference type="SUPFAM" id="SSF55781">
    <property type="entry name" value="GAF domain-like"/>
    <property type="match status" value="2"/>
</dbReference>
<dbReference type="Gene3D" id="3.30.450.40">
    <property type="match status" value="2"/>
</dbReference>
<dbReference type="OrthoDB" id="9814761at2"/>
<dbReference type="Gene3D" id="1.10.8.60">
    <property type="match status" value="1"/>
</dbReference>
<proteinExistence type="predicted"/>
<evidence type="ECO:0000256" key="5">
    <source>
        <dbReference type="ARBA" id="ARBA00023163"/>
    </source>
</evidence>
<sequence length="940" mass="107269">MDEIRTARMTELTRKLLSYGKENLEDILHLLVDATTLLTRQNRCRIYLEDLTAGRLTCAAVTGPHAEEIRAQSFPINSEDFLVSRVYTSQDPALLTDIDQLDSPKARAIAARLEIGASCHLPLIHQQRAVGVLCLDSGRRGQLPGDAEIEELRQFLLQATPVLDRARKYHQQILLAREIDTAKSQQAALFMVRSAVRLIDKLALASVLVPRPGESEDRVLEILASYSPDIAVKRLYEDEKQIELGTGRSLLSRYIHSDGTIRDEKLLKPIYIENLPAQTLQKRYLTDQMGLQSLYVVPRLDPHSRRVRCLVNYYTAERYRFSPFEQGLLEAHAEMAERVIQEIGGEHMEIQVLAEINALLQEKYENLPSFLNRVLAKATELIGADTGSIALVREREGERWLVVEENDGTLTGAKIKEWLKRNIPPIRIGAEELPAEERSLTGLAAATGREQLITDTREETGGRGFYREITTDIRSELAVPVLHDDEVLAVICLDSLRPWYFTAEHRQILQIIQRMISRHLFDLQRIEQLTSEVEQLRSDVGYRDPSIHSYRLGNIIGNAPRAREIVEFIQQVTPPIFNRITLWHKTDVEEATLGLPSILITGETGSGKEFIFNNIFSRLNEMYQGRFGRRRELPVKKTNIAAYSGELTYSELFGHKRGAYTGAHTDRQGILEEAHGGVVFLDEIGDADPKTQVQLLRFLDNGGFVRLGDNQTRYARVLLIAATNKDLGRLIEAGDFREDLYHRLSELTIEVPSLNQRREDIPDLATHFLGRLYRIYRRPGEPAEPPMLTRGAREELARHHYSGNIRELRSILVRALFFREGHKIDEQLIRHTLGRPRPAKSATSRQTTRRLTEELAEQILESITSGQETFWSALYSPYSENRITRDMVLAVLNLARRQGATSMPKLAGLLRACDPKSDRNEERKTFFRFKNFLYKTIRIQ</sequence>
<keyword evidence="1" id="KW-0547">Nucleotide-binding</keyword>
<dbReference type="Gene3D" id="3.40.50.300">
    <property type="entry name" value="P-loop containing nucleotide triphosphate hydrolases"/>
    <property type="match status" value="1"/>
</dbReference>
<gene>
    <name evidence="7" type="ORF">B5V00_06530</name>
</gene>
<evidence type="ECO:0000256" key="3">
    <source>
        <dbReference type="ARBA" id="ARBA00023015"/>
    </source>
</evidence>
<dbReference type="PROSITE" id="PS50045">
    <property type="entry name" value="SIGMA54_INTERACT_4"/>
    <property type="match status" value="1"/>
</dbReference>
<dbReference type="PROSITE" id="PS00675">
    <property type="entry name" value="SIGMA54_INTERACT_1"/>
    <property type="match status" value="1"/>
</dbReference>
<keyword evidence="8" id="KW-1185">Reference proteome</keyword>
<dbReference type="Pfam" id="PF13185">
    <property type="entry name" value="GAF_2"/>
    <property type="match status" value="2"/>
</dbReference>
<dbReference type="EMBL" id="NAAD01000006">
    <property type="protein sequence ID" value="ORJ61288.1"/>
    <property type="molecule type" value="Genomic_DNA"/>
</dbReference>
<keyword evidence="4" id="KW-0238">DNA-binding</keyword>
<evidence type="ECO:0000259" key="6">
    <source>
        <dbReference type="PROSITE" id="PS50045"/>
    </source>
</evidence>
<dbReference type="Proteomes" id="UP000193136">
    <property type="component" value="Unassembled WGS sequence"/>
</dbReference>
<accession>A0A1X0Y804</accession>
<dbReference type="SMART" id="SM00065">
    <property type="entry name" value="GAF"/>
    <property type="match status" value="2"/>
</dbReference>
<dbReference type="GO" id="GO:0003677">
    <property type="term" value="F:DNA binding"/>
    <property type="evidence" value="ECO:0007669"/>
    <property type="project" value="UniProtKB-KW"/>
</dbReference>
<keyword evidence="2" id="KW-0067">ATP-binding</keyword>
<reference evidence="7 8" key="1">
    <citation type="submission" date="2017-03" db="EMBL/GenBank/DDBJ databases">
        <title>Genome sequence of Geothermobacter sp. EPR-M, Deep-Sea Iron Reducer.</title>
        <authorList>
            <person name="Tully B."/>
            <person name="Savalia P."/>
            <person name="Abuyen K."/>
            <person name="Baughan C."/>
            <person name="Romero E."/>
            <person name="Ronkowski C."/>
            <person name="Torres B."/>
            <person name="Tremblay J."/>
            <person name="Trujillo A."/>
            <person name="Tyler M."/>
            <person name="Perez-Rodriguez I."/>
            <person name="Amend J."/>
        </authorList>
    </citation>
    <scope>NUCLEOTIDE SEQUENCE [LARGE SCALE GENOMIC DNA]</scope>
    <source>
        <strain evidence="7 8">EPR-M</strain>
    </source>
</reference>
<dbReference type="Pfam" id="PF00158">
    <property type="entry name" value="Sigma54_activat"/>
    <property type="match status" value="1"/>
</dbReference>
<keyword evidence="5" id="KW-0804">Transcription</keyword>
<protein>
    <submittedName>
        <fullName evidence="7">Fis family transcriptional regulator</fullName>
    </submittedName>
</protein>
<dbReference type="InterPro" id="IPR003593">
    <property type="entry name" value="AAA+_ATPase"/>
</dbReference>
<dbReference type="InterPro" id="IPR025662">
    <property type="entry name" value="Sigma_54_int_dom_ATP-bd_1"/>
</dbReference>
<dbReference type="GO" id="GO:0005524">
    <property type="term" value="F:ATP binding"/>
    <property type="evidence" value="ECO:0007669"/>
    <property type="project" value="UniProtKB-KW"/>
</dbReference>
<dbReference type="SMART" id="SM00382">
    <property type="entry name" value="AAA"/>
    <property type="match status" value="1"/>
</dbReference>
<evidence type="ECO:0000256" key="1">
    <source>
        <dbReference type="ARBA" id="ARBA00022741"/>
    </source>
</evidence>
<comment type="caution">
    <text evidence="7">The sequence shown here is derived from an EMBL/GenBank/DDBJ whole genome shotgun (WGS) entry which is preliminary data.</text>
</comment>
<dbReference type="PANTHER" id="PTHR32071">
    <property type="entry name" value="TRANSCRIPTIONAL REGULATORY PROTEIN"/>
    <property type="match status" value="1"/>
</dbReference>
<evidence type="ECO:0000256" key="4">
    <source>
        <dbReference type="ARBA" id="ARBA00023125"/>
    </source>
</evidence>
<dbReference type="GO" id="GO:0006355">
    <property type="term" value="P:regulation of DNA-templated transcription"/>
    <property type="evidence" value="ECO:0007669"/>
    <property type="project" value="InterPro"/>
</dbReference>
<evidence type="ECO:0000256" key="2">
    <source>
        <dbReference type="ARBA" id="ARBA00022840"/>
    </source>
</evidence>
<dbReference type="STRING" id="1969733.B5V00_06530"/>
<dbReference type="PANTHER" id="PTHR32071:SF121">
    <property type="entry name" value="SIGMA L-DEPENDENT TRANSCRIPTIONAL REGULATOR YQIR-RELATED"/>
    <property type="match status" value="1"/>
</dbReference>
<evidence type="ECO:0000313" key="8">
    <source>
        <dbReference type="Proteomes" id="UP000193136"/>
    </source>
</evidence>